<name>A0AAV4DNL3_9GAST</name>
<proteinExistence type="predicted"/>
<reference evidence="1 2" key="1">
    <citation type="journal article" date="2021" name="Elife">
        <title>Chloroplast acquisition without the gene transfer in kleptoplastic sea slugs, Plakobranchus ocellatus.</title>
        <authorList>
            <person name="Maeda T."/>
            <person name="Takahashi S."/>
            <person name="Yoshida T."/>
            <person name="Shimamura S."/>
            <person name="Takaki Y."/>
            <person name="Nagai Y."/>
            <person name="Toyoda A."/>
            <person name="Suzuki Y."/>
            <person name="Arimoto A."/>
            <person name="Ishii H."/>
            <person name="Satoh N."/>
            <person name="Nishiyama T."/>
            <person name="Hasebe M."/>
            <person name="Maruyama T."/>
            <person name="Minagawa J."/>
            <person name="Obokata J."/>
            <person name="Shigenobu S."/>
        </authorList>
    </citation>
    <scope>NUCLEOTIDE SEQUENCE [LARGE SCALE GENOMIC DNA]</scope>
</reference>
<keyword evidence="2" id="KW-1185">Reference proteome</keyword>
<organism evidence="1 2">
    <name type="scientific">Plakobranchus ocellatus</name>
    <dbReference type="NCBI Taxonomy" id="259542"/>
    <lineage>
        <taxon>Eukaryota</taxon>
        <taxon>Metazoa</taxon>
        <taxon>Spiralia</taxon>
        <taxon>Lophotrochozoa</taxon>
        <taxon>Mollusca</taxon>
        <taxon>Gastropoda</taxon>
        <taxon>Heterobranchia</taxon>
        <taxon>Euthyneura</taxon>
        <taxon>Panpulmonata</taxon>
        <taxon>Sacoglossa</taxon>
        <taxon>Placobranchoidea</taxon>
        <taxon>Plakobranchidae</taxon>
        <taxon>Plakobranchus</taxon>
    </lineage>
</organism>
<accession>A0AAV4DNL3</accession>
<protein>
    <submittedName>
        <fullName evidence="1">Uncharacterized protein</fullName>
    </submittedName>
</protein>
<sequence length="96" mass="10599">MCFGPRVFSHLGDRVHPGSRQAKASEARIFEVQNGLKPLAVKRSLLKGKEDCPGRTDERMATCMRESDPISSDPRVACNSSEESVVEVSQPPWNLS</sequence>
<evidence type="ECO:0000313" key="2">
    <source>
        <dbReference type="Proteomes" id="UP000735302"/>
    </source>
</evidence>
<dbReference type="EMBL" id="BLXT01008086">
    <property type="protein sequence ID" value="GFO45898.1"/>
    <property type="molecule type" value="Genomic_DNA"/>
</dbReference>
<dbReference type="AlphaFoldDB" id="A0AAV4DNL3"/>
<gene>
    <name evidence="1" type="ORF">PoB_007240300</name>
</gene>
<dbReference type="Proteomes" id="UP000735302">
    <property type="component" value="Unassembled WGS sequence"/>
</dbReference>
<evidence type="ECO:0000313" key="1">
    <source>
        <dbReference type="EMBL" id="GFO45898.1"/>
    </source>
</evidence>
<comment type="caution">
    <text evidence="1">The sequence shown here is derived from an EMBL/GenBank/DDBJ whole genome shotgun (WGS) entry which is preliminary data.</text>
</comment>